<evidence type="ECO:0000313" key="2">
    <source>
        <dbReference type="Proteomes" id="UP001060215"/>
    </source>
</evidence>
<reference evidence="1 2" key="1">
    <citation type="journal article" date="2022" name="Plant J.">
        <title>Chromosome-level genome of Camellia lanceoleosa provides a valuable resource for understanding genome evolution and self-incompatibility.</title>
        <authorList>
            <person name="Gong W."/>
            <person name="Xiao S."/>
            <person name="Wang L."/>
            <person name="Liao Z."/>
            <person name="Chang Y."/>
            <person name="Mo W."/>
            <person name="Hu G."/>
            <person name="Li W."/>
            <person name="Zhao G."/>
            <person name="Zhu H."/>
            <person name="Hu X."/>
            <person name="Ji K."/>
            <person name="Xiang X."/>
            <person name="Song Q."/>
            <person name="Yuan D."/>
            <person name="Jin S."/>
            <person name="Zhang L."/>
        </authorList>
    </citation>
    <scope>NUCLEOTIDE SEQUENCE [LARGE SCALE GENOMIC DNA]</scope>
    <source>
        <strain evidence="1">SQ_2022a</strain>
    </source>
</reference>
<protein>
    <submittedName>
        <fullName evidence="1">Dynamin-related protein 3A</fullName>
    </submittedName>
</protein>
<name>A0ACC0HWG7_9ERIC</name>
<evidence type="ECO:0000313" key="1">
    <source>
        <dbReference type="EMBL" id="KAI8017695.1"/>
    </source>
</evidence>
<accession>A0ACC0HWG7</accession>
<dbReference type="EMBL" id="CM045759">
    <property type="protein sequence ID" value="KAI8017695.1"/>
    <property type="molecule type" value="Genomic_DNA"/>
</dbReference>
<comment type="caution">
    <text evidence="1">The sequence shown here is derived from an EMBL/GenBank/DDBJ whole genome shotgun (WGS) entry which is preliminary data.</text>
</comment>
<gene>
    <name evidence="1" type="ORF">LOK49_LG04G02958</name>
</gene>
<keyword evidence="2" id="KW-1185">Reference proteome</keyword>
<proteinExistence type="predicted"/>
<dbReference type="Proteomes" id="UP001060215">
    <property type="component" value="Chromosome 2"/>
</dbReference>
<organism evidence="1 2">
    <name type="scientific">Camellia lanceoleosa</name>
    <dbReference type="NCBI Taxonomy" id="1840588"/>
    <lineage>
        <taxon>Eukaryota</taxon>
        <taxon>Viridiplantae</taxon>
        <taxon>Streptophyta</taxon>
        <taxon>Embryophyta</taxon>
        <taxon>Tracheophyta</taxon>
        <taxon>Spermatophyta</taxon>
        <taxon>Magnoliopsida</taxon>
        <taxon>eudicotyledons</taxon>
        <taxon>Gunneridae</taxon>
        <taxon>Pentapetalae</taxon>
        <taxon>asterids</taxon>
        <taxon>Ericales</taxon>
        <taxon>Theaceae</taxon>
        <taxon>Camellia</taxon>
    </lineage>
</organism>
<sequence>MYITVTWYLAGNSSTKTWAISSIFGSRASSAESSANRSLDETVFDMERMPSVIQLREPPAILRPSEAQTDNEAVEIIVTKLLLSSYYDIVRKNIQDFVPKAIMHFLLRSSQCYIRVCSPKLTIRKDL</sequence>